<reference evidence="2" key="2">
    <citation type="submission" date="2021-05" db="EMBL/GenBank/DDBJ databases">
        <title>Protein family content uncovers lineage relationships and bacterial pathway maintenance mechanisms in DPANN archaea.</title>
        <authorList>
            <person name="Castelle C.J."/>
            <person name="Meheust R."/>
            <person name="Jaffe A.L."/>
            <person name="Seitz K."/>
            <person name="Gong X."/>
            <person name="Baker B.J."/>
            <person name="Banfield J.F."/>
        </authorList>
    </citation>
    <scope>NUCLEOTIDE SEQUENCE</scope>
    <source>
        <strain evidence="2">RIFCSPHIGHO2_01_FULL_AR10_44_11</strain>
    </source>
</reference>
<dbReference type="SUPFAM" id="SSF57903">
    <property type="entry name" value="FYVE/PHD zinc finger"/>
    <property type="match status" value="1"/>
</dbReference>
<dbReference type="AlphaFoldDB" id="A0A8T4KRX4"/>
<evidence type="ECO:0000256" key="1">
    <source>
        <dbReference type="SAM" id="MobiDB-lite"/>
    </source>
</evidence>
<sequence>MSSEESGEVPRRMRRFYRGQAEKAEARQRPVEKTAGKKEIPKKEEPIRPTREMEQLLKEIGRKEEEELIETLYEEEKVKEPERAVGKFRGRKAEKPEREAAEEIYRASREIPEEMEKEETAHAAISEVKRFRERHRRLPTEKEEEKLSENVFEEVKSKFPEEKQEAGKRHARERARGSKKDIAEEEFSLPETPEKKKLSVSELFGIESEEHPELIEQMSEEPESEKGERKGGESLEEQLKKIAGGSESITREIETDKNVCPNCGNKSPEIIFCPNCNSAFCAHCAKGIKPYDDIVVYKCPKCNKEFKVQGH</sequence>
<dbReference type="Proteomes" id="UP000677687">
    <property type="component" value="Unassembled WGS sequence"/>
</dbReference>
<dbReference type="Gene3D" id="3.30.40.10">
    <property type="entry name" value="Zinc/RING finger domain, C3HC4 (zinc finger)"/>
    <property type="match status" value="1"/>
</dbReference>
<organism evidence="2 3">
    <name type="scientific">Candidatus Iainarchaeum sp</name>
    <dbReference type="NCBI Taxonomy" id="3101447"/>
    <lineage>
        <taxon>Archaea</taxon>
        <taxon>Candidatus Iainarchaeota</taxon>
        <taxon>Candidatus Iainarchaeia</taxon>
        <taxon>Candidatus Iainarchaeales</taxon>
        <taxon>Candidatus Iainarchaeaceae</taxon>
        <taxon>Candidatus Iainarchaeum</taxon>
    </lineage>
</organism>
<accession>A0A8T4KRX4</accession>
<gene>
    <name evidence="2" type="ORF">J4415_00460</name>
</gene>
<reference evidence="2" key="1">
    <citation type="submission" date="2021-03" db="EMBL/GenBank/DDBJ databases">
        <authorList>
            <person name="Jaffe A."/>
        </authorList>
    </citation>
    <scope>NUCLEOTIDE SEQUENCE</scope>
    <source>
        <strain evidence="2">RIFCSPHIGHO2_01_FULL_AR10_44_11</strain>
    </source>
</reference>
<feature type="compositionally biased region" description="Basic and acidic residues" evidence="1">
    <location>
        <begin position="20"/>
        <end position="53"/>
    </location>
</feature>
<protein>
    <submittedName>
        <fullName evidence="2">Uncharacterized protein</fullName>
    </submittedName>
</protein>
<dbReference type="EMBL" id="JAGVWD010000006">
    <property type="protein sequence ID" value="MBS3057081.1"/>
    <property type="molecule type" value="Genomic_DNA"/>
</dbReference>
<feature type="compositionally biased region" description="Basic and acidic residues" evidence="1">
    <location>
        <begin position="224"/>
        <end position="240"/>
    </location>
</feature>
<proteinExistence type="predicted"/>
<dbReference type="InterPro" id="IPR011011">
    <property type="entry name" value="Znf_FYVE_PHD"/>
</dbReference>
<feature type="region of interest" description="Disordered" evidence="1">
    <location>
        <begin position="1"/>
        <end position="53"/>
    </location>
</feature>
<dbReference type="InterPro" id="IPR013083">
    <property type="entry name" value="Znf_RING/FYVE/PHD"/>
</dbReference>
<evidence type="ECO:0000313" key="3">
    <source>
        <dbReference type="Proteomes" id="UP000677687"/>
    </source>
</evidence>
<comment type="caution">
    <text evidence="2">The sequence shown here is derived from an EMBL/GenBank/DDBJ whole genome shotgun (WGS) entry which is preliminary data.</text>
</comment>
<feature type="compositionally biased region" description="Basic and acidic residues" evidence="1">
    <location>
        <begin position="157"/>
        <end position="182"/>
    </location>
</feature>
<evidence type="ECO:0000313" key="2">
    <source>
        <dbReference type="EMBL" id="MBS3057081.1"/>
    </source>
</evidence>
<name>A0A8T4KRX4_9ARCH</name>
<feature type="region of interest" description="Disordered" evidence="1">
    <location>
        <begin position="157"/>
        <end position="249"/>
    </location>
</feature>